<dbReference type="AlphaFoldDB" id="A0A2W1L9K6"/>
<feature type="binding site" evidence="10">
    <location>
        <position position="443"/>
    </location>
    <ligand>
        <name>substrate</name>
    </ligand>
</feature>
<keyword evidence="4 8" id="KW-1003">Cell membrane</keyword>
<proteinExistence type="inferred from homology"/>
<feature type="transmembrane region" description="Helical" evidence="12">
    <location>
        <begin position="108"/>
        <end position="130"/>
    </location>
</feature>
<name>A0A2W1L9K6_9BACL</name>
<feature type="binding site" evidence="11">
    <location>
        <position position="503"/>
    </location>
    <ligand>
        <name>Mn(2+)</name>
        <dbReference type="ChEBI" id="CHEBI:29035"/>
    </ligand>
</feature>
<evidence type="ECO:0000256" key="3">
    <source>
        <dbReference type="ARBA" id="ARBA00009983"/>
    </source>
</evidence>
<evidence type="ECO:0000256" key="10">
    <source>
        <dbReference type="PIRSR" id="PIRSR005091-2"/>
    </source>
</evidence>
<organism evidence="14 15">
    <name type="scientific">Paenibacillus sambharensis</name>
    <dbReference type="NCBI Taxonomy" id="1803190"/>
    <lineage>
        <taxon>Bacteria</taxon>
        <taxon>Bacillati</taxon>
        <taxon>Bacillota</taxon>
        <taxon>Bacilli</taxon>
        <taxon>Bacillales</taxon>
        <taxon>Paenibacillaceae</taxon>
        <taxon>Paenibacillus</taxon>
    </lineage>
</organism>
<dbReference type="PANTHER" id="PTHR47371">
    <property type="entry name" value="LIPOTEICHOIC ACID SYNTHASE"/>
    <property type="match status" value="1"/>
</dbReference>
<evidence type="ECO:0000256" key="7">
    <source>
        <dbReference type="ARBA" id="ARBA00023136"/>
    </source>
</evidence>
<dbReference type="PANTHER" id="PTHR47371:SF3">
    <property type="entry name" value="PHOSPHOGLYCEROL TRANSFERASE I"/>
    <property type="match status" value="1"/>
</dbReference>
<evidence type="ECO:0000313" key="14">
    <source>
        <dbReference type="EMBL" id="PZD95926.1"/>
    </source>
</evidence>
<dbReference type="Pfam" id="PF00884">
    <property type="entry name" value="Sulfatase"/>
    <property type="match status" value="1"/>
</dbReference>
<gene>
    <name evidence="14" type="ORF">DNH61_10835</name>
</gene>
<reference evidence="14 15" key="1">
    <citation type="submission" date="2018-06" db="EMBL/GenBank/DDBJ databases">
        <title>Paenibacillus imtechensis sp. nov.</title>
        <authorList>
            <person name="Pinnaka A.K."/>
            <person name="Singh H."/>
            <person name="Kaur M."/>
        </authorList>
    </citation>
    <scope>NUCLEOTIDE SEQUENCE [LARGE SCALE GENOMIC DNA]</scope>
    <source>
        <strain evidence="14 15">SMB1</strain>
    </source>
</reference>
<dbReference type="InterPro" id="IPR000917">
    <property type="entry name" value="Sulfatase_N"/>
</dbReference>
<dbReference type="Gene3D" id="3.40.720.10">
    <property type="entry name" value="Alkaline Phosphatase, subunit A"/>
    <property type="match status" value="1"/>
</dbReference>
<dbReference type="InterPro" id="IPR050448">
    <property type="entry name" value="OpgB/LTA_synthase_biosynth"/>
</dbReference>
<evidence type="ECO:0000256" key="8">
    <source>
        <dbReference type="PIRNR" id="PIRNR005091"/>
    </source>
</evidence>
<accession>A0A2W1L9K6</accession>
<dbReference type="EMBL" id="QKRB01000043">
    <property type="protein sequence ID" value="PZD95926.1"/>
    <property type="molecule type" value="Genomic_DNA"/>
</dbReference>
<keyword evidence="10" id="KW-0479">Metal-binding</keyword>
<evidence type="ECO:0000256" key="1">
    <source>
        <dbReference type="ARBA" id="ARBA00004651"/>
    </source>
</evidence>
<evidence type="ECO:0000256" key="6">
    <source>
        <dbReference type="ARBA" id="ARBA00022989"/>
    </source>
</evidence>
<feature type="transmembrane region" description="Helical" evidence="12">
    <location>
        <begin position="54"/>
        <end position="75"/>
    </location>
</feature>
<dbReference type="InterPro" id="IPR012160">
    <property type="entry name" value="LtaS-like"/>
</dbReference>
<dbReference type="GO" id="GO:0005886">
    <property type="term" value="C:plasma membrane"/>
    <property type="evidence" value="ECO:0007669"/>
    <property type="project" value="UniProtKB-SubCell"/>
</dbReference>
<keyword evidence="15" id="KW-1185">Reference proteome</keyword>
<dbReference type="CDD" id="cd16015">
    <property type="entry name" value="LTA_synthase"/>
    <property type="match status" value="1"/>
</dbReference>
<keyword evidence="5 12" id="KW-0812">Transmembrane</keyword>
<dbReference type="SUPFAM" id="SSF53649">
    <property type="entry name" value="Alkaline phosphatase-like"/>
    <property type="match status" value="1"/>
</dbReference>
<keyword evidence="10" id="KW-0464">Manganese</keyword>
<feature type="binding site" evidence="11">
    <location>
        <position position="502"/>
    </location>
    <ligand>
        <name>Mn(2+)</name>
        <dbReference type="ChEBI" id="CHEBI:29035"/>
    </ligand>
</feature>
<feature type="transmembrane region" description="Helical" evidence="12">
    <location>
        <begin position="23"/>
        <end position="42"/>
    </location>
</feature>
<dbReference type="RefSeq" id="WP_111146671.1">
    <property type="nucleotide sequence ID" value="NZ_QKRB01000043.1"/>
</dbReference>
<dbReference type="InterPro" id="IPR017850">
    <property type="entry name" value="Alkaline_phosphatase_core_sf"/>
</dbReference>
<evidence type="ECO:0000259" key="13">
    <source>
        <dbReference type="Pfam" id="PF00884"/>
    </source>
</evidence>
<feature type="domain" description="Sulfatase N-terminal" evidence="13">
    <location>
        <begin position="280"/>
        <end position="568"/>
    </location>
</feature>
<feature type="transmembrane region" description="Helical" evidence="12">
    <location>
        <begin position="81"/>
        <end position="101"/>
    </location>
</feature>
<comment type="pathway">
    <text evidence="2">Cell wall biogenesis; lipoteichoic acid biosynthesis.</text>
</comment>
<protein>
    <submittedName>
        <fullName evidence="14">LTA synthase family protein</fullName>
    </submittedName>
</protein>
<evidence type="ECO:0000256" key="5">
    <source>
        <dbReference type="ARBA" id="ARBA00022692"/>
    </source>
</evidence>
<dbReference type="PIRSF" id="PIRSF005091">
    <property type="entry name" value="Mmb_sulf_HI1246"/>
    <property type="match status" value="1"/>
</dbReference>
<evidence type="ECO:0000256" key="9">
    <source>
        <dbReference type="PIRSR" id="PIRSR005091-1"/>
    </source>
</evidence>
<dbReference type="OrthoDB" id="5901192at2"/>
<evidence type="ECO:0000313" key="15">
    <source>
        <dbReference type="Proteomes" id="UP000249522"/>
    </source>
</evidence>
<feature type="active site" evidence="9">
    <location>
        <position position="330"/>
    </location>
</feature>
<evidence type="ECO:0000256" key="12">
    <source>
        <dbReference type="SAM" id="Phobius"/>
    </source>
</evidence>
<sequence length="660" mass="74834">MLTMLISPARQGIRFLFRFMERAYALDVLLFFVLMLAKLYLFDRMVHVRNMMMTPTDALVAAATLALLCFWTVWLPFRARLAALTALNVLLTIVLYADLVYFRYFQDLISVPVLLQAGQLGALGESIGALLDVRDLLYAADWLILIPLTLYAVFKRDRSPEGRRIRPKRLTSGFRPLRYAAGILLLTAGITFIHVPVTKAKNTWAQGLFTGNWWNLSLYNVTGLYGFHGYDTYRFITQQWLGGRRLTDEEAAASAGWFEERGLQRKAAQQDKLFGAYKGRNVIMVQGEALQSFVINHTIEGREITPNLNRLLKESWYFNRFYHQVAQGRTSDADFAAQCSQHPLQSGSVFFRHADHTFDCLPQTLRNAGYGTSVYHAYDAGFWNRNTVYRNMGYDTFYSKKHYEIDEPLGWSLGDRSFFRQSAEWIAGQQQPFYSFLITLSSHHPYKLPAGYEKLDVGAYRNTLFGDYLQAIHYLDSALGQFIDSLKQRGLWDSSIFIFYGDHDNSIRDWSKFEKVIGRKLNEVDRYQTLKQVPLVIHLPDGAKAGTVSPEIGGQIDIAPSILHLLGIDSSSLAMAGRPLTTEEQASGRMVVFRSGAFTDGRIFYLPAGSSTVQGCFRADSGEPLPTEDCKEGRKAAADEITHSMNVVEGNLLKRIRRAD</sequence>
<evidence type="ECO:0000256" key="2">
    <source>
        <dbReference type="ARBA" id="ARBA00004936"/>
    </source>
</evidence>
<feature type="binding site" evidence="11">
    <location>
        <position position="330"/>
    </location>
    <ligand>
        <name>Mn(2+)</name>
        <dbReference type="ChEBI" id="CHEBI:29035"/>
    </ligand>
</feature>
<comment type="subcellular location">
    <subcellularLocation>
        <location evidence="1">Cell membrane</location>
        <topology evidence="1">Multi-pass membrane protein</topology>
    </subcellularLocation>
</comment>
<dbReference type="Gene3D" id="3.30.1120.170">
    <property type="match status" value="1"/>
</dbReference>
<feature type="transmembrane region" description="Helical" evidence="12">
    <location>
        <begin position="175"/>
        <end position="195"/>
    </location>
</feature>
<keyword evidence="7 8" id="KW-0472">Membrane</keyword>
<keyword evidence="6 12" id="KW-1133">Transmembrane helix</keyword>
<dbReference type="Proteomes" id="UP000249522">
    <property type="component" value="Unassembled WGS sequence"/>
</dbReference>
<feature type="binding site" evidence="11">
    <location>
        <position position="288"/>
    </location>
    <ligand>
        <name>Mn(2+)</name>
        <dbReference type="ChEBI" id="CHEBI:29035"/>
    </ligand>
</feature>
<evidence type="ECO:0000256" key="4">
    <source>
        <dbReference type="ARBA" id="ARBA00022475"/>
    </source>
</evidence>
<evidence type="ECO:0000256" key="11">
    <source>
        <dbReference type="PIRSR" id="PIRSR005091-3"/>
    </source>
</evidence>
<comment type="caution">
    <text evidence="14">The sequence shown here is derived from an EMBL/GenBank/DDBJ whole genome shotgun (WGS) entry which is preliminary data.</text>
</comment>
<feature type="transmembrane region" description="Helical" evidence="12">
    <location>
        <begin position="136"/>
        <end position="154"/>
    </location>
</feature>
<dbReference type="GO" id="GO:0046872">
    <property type="term" value="F:metal ion binding"/>
    <property type="evidence" value="ECO:0007669"/>
    <property type="project" value="UniProtKB-KW"/>
</dbReference>
<comment type="similarity">
    <text evidence="3 8">Belongs to the LTA synthase family.</text>
</comment>